<dbReference type="AlphaFoldDB" id="A0AAD7VYW6"/>
<dbReference type="Proteomes" id="UP001221898">
    <property type="component" value="Unassembled WGS sequence"/>
</dbReference>
<sequence length="272" mass="30410">MFRPVASCGEFQTQEVELVEECDHFLSFAKRSRTVQRRCLVETPPLCPPSTLQPSPSVQYNQEFWDRILQWPSSLQTEYSGGPVDLRSDPLTDWLWCVQSYGAAERRPSPALRRVWGAGLGPGSLPTPSQLIGRRRTRGRTGGQRGDALHPSETTVLHHINDLKRRQGSIDQLKTERCWGIMAGGGAEERGVAGAEDLSQDWVVPEVGPAPFTTNLPHYSQQTVFGSERERSRAPGEDPMMSFVTATADREAEREPCVSHEEFWGFGFPAEE</sequence>
<evidence type="ECO:0000313" key="3">
    <source>
        <dbReference type="Proteomes" id="UP001221898"/>
    </source>
</evidence>
<feature type="region of interest" description="Disordered" evidence="1">
    <location>
        <begin position="126"/>
        <end position="150"/>
    </location>
</feature>
<gene>
    <name evidence="2" type="ORF">AAFF_G00350700</name>
</gene>
<evidence type="ECO:0000256" key="1">
    <source>
        <dbReference type="SAM" id="MobiDB-lite"/>
    </source>
</evidence>
<organism evidence="2 3">
    <name type="scientific">Aldrovandia affinis</name>
    <dbReference type="NCBI Taxonomy" id="143900"/>
    <lineage>
        <taxon>Eukaryota</taxon>
        <taxon>Metazoa</taxon>
        <taxon>Chordata</taxon>
        <taxon>Craniata</taxon>
        <taxon>Vertebrata</taxon>
        <taxon>Euteleostomi</taxon>
        <taxon>Actinopterygii</taxon>
        <taxon>Neopterygii</taxon>
        <taxon>Teleostei</taxon>
        <taxon>Notacanthiformes</taxon>
        <taxon>Halosauridae</taxon>
        <taxon>Aldrovandia</taxon>
    </lineage>
</organism>
<reference evidence="2" key="1">
    <citation type="journal article" date="2023" name="Science">
        <title>Genome structures resolve the early diversification of teleost fishes.</title>
        <authorList>
            <person name="Parey E."/>
            <person name="Louis A."/>
            <person name="Montfort J."/>
            <person name="Bouchez O."/>
            <person name="Roques C."/>
            <person name="Iampietro C."/>
            <person name="Lluch J."/>
            <person name="Castinel A."/>
            <person name="Donnadieu C."/>
            <person name="Desvignes T."/>
            <person name="Floi Bucao C."/>
            <person name="Jouanno E."/>
            <person name="Wen M."/>
            <person name="Mejri S."/>
            <person name="Dirks R."/>
            <person name="Jansen H."/>
            <person name="Henkel C."/>
            <person name="Chen W.J."/>
            <person name="Zahm M."/>
            <person name="Cabau C."/>
            <person name="Klopp C."/>
            <person name="Thompson A.W."/>
            <person name="Robinson-Rechavi M."/>
            <person name="Braasch I."/>
            <person name="Lecointre G."/>
            <person name="Bobe J."/>
            <person name="Postlethwait J.H."/>
            <person name="Berthelot C."/>
            <person name="Roest Crollius H."/>
            <person name="Guiguen Y."/>
        </authorList>
    </citation>
    <scope>NUCLEOTIDE SEQUENCE</scope>
    <source>
        <strain evidence="2">NC1722</strain>
    </source>
</reference>
<evidence type="ECO:0000313" key="2">
    <source>
        <dbReference type="EMBL" id="KAJ8366545.1"/>
    </source>
</evidence>
<proteinExistence type="predicted"/>
<dbReference type="EMBL" id="JAINUG010000576">
    <property type="protein sequence ID" value="KAJ8366545.1"/>
    <property type="molecule type" value="Genomic_DNA"/>
</dbReference>
<keyword evidence="3" id="KW-1185">Reference proteome</keyword>
<accession>A0AAD7VYW6</accession>
<comment type="caution">
    <text evidence="2">The sequence shown here is derived from an EMBL/GenBank/DDBJ whole genome shotgun (WGS) entry which is preliminary data.</text>
</comment>
<protein>
    <submittedName>
        <fullName evidence="2">Uncharacterized protein</fullName>
    </submittedName>
</protein>
<name>A0AAD7VYW6_9TELE</name>